<comment type="caution">
    <text evidence="2">The sequence shown here is derived from an EMBL/GenBank/DDBJ whole genome shotgun (WGS) entry which is preliminary data.</text>
</comment>
<proteinExistence type="predicted"/>
<evidence type="ECO:0000313" key="2">
    <source>
        <dbReference type="EMBL" id="EQD41157.1"/>
    </source>
</evidence>
<reference evidence="2" key="2">
    <citation type="journal article" date="2014" name="ISME J.">
        <title>Microbial stratification in low pH oxic and suboxic macroscopic growths along an acid mine drainage.</title>
        <authorList>
            <person name="Mendez-Garcia C."/>
            <person name="Mesa V."/>
            <person name="Sprenger R.R."/>
            <person name="Richter M."/>
            <person name="Diez M.S."/>
            <person name="Solano J."/>
            <person name="Bargiela R."/>
            <person name="Golyshina O.V."/>
            <person name="Manteca A."/>
            <person name="Ramos J.L."/>
            <person name="Gallego J.R."/>
            <person name="Llorente I."/>
            <person name="Martins Dos Santos V.A."/>
            <person name="Jensen O.N."/>
            <person name="Pelaez A.I."/>
            <person name="Sanchez J."/>
            <person name="Ferrer M."/>
        </authorList>
    </citation>
    <scope>NUCLEOTIDE SEQUENCE</scope>
</reference>
<feature type="compositionally biased region" description="Polar residues" evidence="1">
    <location>
        <begin position="144"/>
        <end position="164"/>
    </location>
</feature>
<sequence>AFALVMLGSCSAKAQDGYVEMLRYLTTSSISGNALAGASGAIAVNLAAGDSNLQSNARALAIGPVANVQIEQHQRITALSASVPDAMFASISGNALSGARGLISINQASGVGNREANAIAVAVSLAQQGIEEQTSSAWLADLGTQTNGAAGGRSQANPSSSPRSASVAGTALRGAEGVVQLNQIAGMGNTAGNRLLITVDLPPR</sequence>
<gene>
    <name evidence="2" type="ORF">B1B_14658</name>
</gene>
<dbReference type="EMBL" id="AUZY01009732">
    <property type="protein sequence ID" value="EQD41157.1"/>
    <property type="molecule type" value="Genomic_DNA"/>
</dbReference>
<dbReference type="AlphaFoldDB" id="T0ZAN6"/>
<evidence type="ECO:0000256" key="1">
    <source>
        <dbReference type="SAM" id="MobiDB-lite"/>
    </source>
</evidence>
<name>T0ZAN6_9ZZZZ</name>
<feature type="non-terminal residue" evidence="2">
    <location>
        <position position="1"/>
    </location>
</feature>
<feature type="region of interest" description="Disordered" evidence="1">
    <location>
        <begin position="144"/>
        <end position="168"/>
    </location>
</feature>
<protein>
    <submittedName>
        <fullName evidence="2">Uncharacterized protein</fullName>
    </submittedName>
</protein>
<organism evidence="2">
    <name type="scientific">mine drainage metagenome</name>
    <dbReference type="NCBI Taxonomy" id="410659"/>
    <lineage>
        <taxon>unclassified sequences</taxon>
        <taxon>metagenomes</taxon>
        <taxon>ecological metagenomes</taxon>
    </lineage>
</organism>
<reference evidence="2" key="1">
    <citation type="submission" date="2013-08" db="EMBL/GenBank/DDBJ databases">
        <authorList>
            <person name="Mendez C."/>
            <person name="Richter M."/>
            <person name="Ferrer M."/>
            <person name="Sanchez J."/>
        </authorList>
    </citation>
    <scope>NUCLEOTIDE SEQUENCE</scope>
</reference>
<accession>T0ZAN6</accession>